<evidence type="ECO:0000256" key="8">
    <source>
        <dbReference type="RuleBase" id="RU003755"/>
    </source>
</evidence>
<dbReference type="GO" id="GO:0071916">
    <property type="term" value="F:dipeptide transmembrane transporter activity"/>
    <property type="evidence" value="ECO:0007669"/>
    <property type="project" value="UniProtKB-ARBA"/>
</dbReference>
<feature type="compositionally biased region" description="Basic and acidic residues" evidence="9">
    <location>
        <begin position="1"/>
        <end position="13"/>
    </location>
</feature>
<dbReference type="PROSITE" id="PS01023">
    <property type="entry name" value="PTR2_2"/>
    <property type="match status" value="1"/>
</dbReference>
<evidence type="ECO:0000313" key="12">
    <source>
        <dbReference type="Proteomes" id="UP001202479"/>
    </source>
</evidence>
<feature type="transmembrane region" description="Helical" evidence="10">
    <location>
        <begin position="417"/>
        <end position="438"/>
    </location>
</feature>
<dbReference type="InterPro" id="IPR000109">
    <property type="entry name" value="POT_fam"/>
</dbReference>
<evidence type="ECO:0000256" key="2">
    <source>
        <dbReference type="ARBA" id="ARBA00005982"/>
    </source>
</evidence>
<feature type="transmembrane region" description="Helical" evidence="10">
    <location>
        <begin position="231"/>
        <end position="252"/>
    </location>
</feature>
<feature type="transmembrane region" description="Helical" evidence="10">
    <location>
        <begin position="469"/>
        <end position="489"/>
    </location>
</feature>
<evidence type="ECO:0000313" key="11">
    <source>
        <dbReference type="EMBL" id="KAI3402559.2"/>
    </source>
</evidence>
<dbReference type="Pfam" id="PF00854">
    <property type="entry name" value="PTR2"/>
    <property type="match status" value="1"/>
</dbReference>
<dbReference type="Proteomes" id="UP001202479">
    <property type="component" value="Unassembled WGS sequence"/>
</dbReference>
<comment type="caution">
    <text evidence="11">The sequence shown here is derived from an EMBL/GenBank/DDBJ whole genome shotgun (WGS) entry which is preliminary data.</text>
</comment>
<feature type="transmembrane region" description="Helical" evidence="10">
    <location>
        <begin position="529"/>
        <end position="551"/>
    </location>
</feature>
<proteinExistence type="inferred from homology"/>
<evidence type="ECO:0000256" key="6">
    <source>
        <dbReference type="ARBA" id="ARBA00022989"/>
    </source>
</evidence>
<dbReference type="InterPro" id="IPR036259">
    <property type="entry name" value="MFS_trans_sf"/>
</dbReference>
<evidence type="ECO:0000256" key="1">
    <source>
        <dbReference type="ARBA" id="ARBA00004141"/>
    </source>
</evidence>
<protein>
    <submittedName>
        <fullName evidence="11">PTR2</fullName>
    </submittedName>
</protein>
<sequence>MEKDQIKLQEEPVVHSQSNVYSEKGNEVFNQSSREGLSSNEEVSNDIITEEDEGREPTEWEMKNLKHVGERIPYSAWLVAVVELAERFSYYGLSAPFQNYMQNGPDDKPAGLLSLKQQGATALSYFFQFWCYVTPIWGGYISDAKLGRFATIHYACYIYIVGIFLLFITSVPSITSRNTALGGFIAAIVLIGIATGMIKSNVSPLIADQIPKTKPRISIRKGKKVIIDPSLTIQSIFLTFYMCINIGSLSVMATTELELHVGFWAAYLLPFCFFFIALFALFLGRKKYIRIPVGDKIIAKTFRCAWIAVTSGFKFDEAKPSVHPEKDYPWSDHFVEEVKRALYACKVFVFYPVYWVVYGQMLNNFVSQAGSMRAHNLPNDFLQVFDSISIIVFIPIMERFVYPFIRRFTPLKPISKIFWGFMFGTGAMVYAAVLQHFIYKTGPCYYEPGKCAAQDETEPGNNVHVAIQVPAYCLIAMSEILASVTGLEYAYTKAPVSMKSFIMAIFLFTNAVGAAIGIALSSVSVDPKMVWTFSGLAVSCFIAGILFWFIYRSYNAKEEEWNELEYENELELDASAHIRPVQSPASITGLENGTLNPIRSLIHSVKSAS</sequence>
<feature type="transmembrane region" description="Helical" evidence="10">
    <location>
        <begin position="341"/>
        <end position="361"/>
    </location>
</feature>
<dbReference type="RefSeq" id="XP_049178306.1">
    <property type="nucleotide sequence ID" value="XM_049326112.1"/>
</dbReference>
<keyword evidence="7 10" id="KW-0472">Membrane</keyword>
<feature type="transmembrane region" description="Helical" evidence="10">
    <location>
        <begin position="180"/>
        <end position="198"/>
    </location>
</feature>
<evidence type="ECO:0000256" key="4">
    <source>
        <dbReference type="ARBA" id="ARBA00022692"/>
    </source>
</evidence>
<dbReference type="Gene3D" id="1.20.1250.20">
    <property type="entry name" value="MFS general substrate transporter like domains"/>
    <property type="match status" value="1"/>
</dbReference>
<feature type="transmembrane region" description="Helical" evidence="10">
    <location>
        <begin position="264"/>
        <end position="283"/>
    </location>
</feature>
<keyword evidence="3 8" id="KW-0813">Transport</keyword>
<feature type="transmembrane region" description="Helical" evidence="10">
    <location>
        <begin position="381"/>
        <end position="405"/>
    </location>
</feature>
<evidence type="ECO:0000256" key="7">
    <source>
        <dbReference type="ARBA" id="ARBA00023136"/>
    </source>
</evidence>
<keyword evidence="4 8" id="KW-0812">Transmembrane</keyword>
<dbReference type="PANTHER" id="PTHR11654">
    <property type="entry name" value="OLIGOPEPTIDE TRANSPORTER-RELATED"/>
    <property type="match status" value="1"/>
</dbReference>
<keyword evidence="12" id="KW-1185">Reference proteome</keyword>
<keyword evidence="5" id="KW-0571">Peptide transport</keyword>
<keyword evidence="5" id="KW-0653">Protein transport</keyword>
<feature type="region of interest" description="Disordered" evidence="9">
    <location>
        <begin position="1"/>
        <end position="44"/>
    </location>
</feature>
<feature type="compositionally biased region" description="Polar residues" evidence="9">
    <location>
        <begin position="28"/>
        <end position="42"/>
    </location>
</feature>
<evidence type="ECO:0000256" key="10">
    <source>
        <dbReference type="SAM" id="Phobius"/>
    </source>
</evidence>
<evidence type="ECO:0000256" key="5">
    <source>
        <dbReference type="ARBA" id="ARBA00022856"/>
    </source>
</evidence>
<comment type="similarity">
    <text evidence="2 8">Belongs to the major facilitator superfamily. Proton-dependent oligopeptide transporter (POT/PTR) (TC 2.A.17) family.</text>
</comment>
<dbReference type="AlphaFoldDB" id="A0AAI9WWB1"/>
<dbReference type="InterPro" id="IPR018456">
    <property type="entry name" value="PTR2_symporter_CS"/>
</dbReference>
<dbReference type="GeneID" id="73382266"/>
<name>A0AAI9WWB1_9ASCO</name>
<organism evidence="11 12">
    <name type="scientific">Candida oxycetoniae</name>
    <dbReference type="NCBI Taxonomy" id="497107"/>
    <lineage>
        <taxon>Eukaryota</taxon>
        <taxon>Fungi</taxon>
        <taxon>Dikarya</taxon>
        <taxon>Ascomycota</taxon>
        <taxon>Saccharomycotina</taxon>
        <taxon>Pichiomycetes</taxon>
        <taxon>Debaryomycetaceae</taxon>
        <taxon>Candida/Lodderomyces clade</taxon>
        <taxon>Candida</taxon>
    </lineage>
</organism>
<dbReference type="GO" id="GO:0005886">
    <property type="term" value="C:plasma membrane"/>
    <property type="evidence" value="ECO:0007669"/>
    <property type="project" value="UniProtKB-ARBA"/>
</dbReference>
<dbReference type="FunFam" id="1.20.1250.20:FF:000085">
    <property type="entry name" value="MFS peptide transporter Ptr2"/>
    <property type="match status" value="1"/>
</dbReference>
<dbReference type="SUPFAM" id="SSF103473">
    <property type="entry name" value="MFS general substrate transporter"/>
    <property type="match status" value="1"/>
</dbReference>
<dbReference type="EMBL" id="JAHUZD010000143">
    <property type="protein sequence ID" value="KAI3402559.2"/>
    <property type="molecule type" value="Genomic_DNA"/>
</dbReference>
<gene>
    <name evidence="11" type="ORF">KGF56_004651</name>
</gene>
<evidence type="ECO:0000256" key="9">
    <source>
        <dbReference type="SAM" id="MobiDB-lite"/>
    </source>
</evidence>
<feature type="transmembrane region" description="Helical" evidence="10">
    <location>
        <begin position="154"/>
        <end position="174"/>
    </location>
</feature>
<evidence type="ECO:0000256" key="3">
    <source>
        <dbReference type="ARBA" id="ARBA00022448"/>
    </source>
</evidence>
<reference evidence="11" key="1">
    <citation type="journal article" date="2022" name="DNA Res.">
        <title>Genome analysis of five recently described species of the CUG-Ser clade uncovers Candida theae as a new hybrid lineage with pathogenic potential in the Candida parapsilosis species complex.</title>
        <authorList>
            <person name="Mixao V."/>
            <person name="Del Olmo V."/>
            <person name="Hegedusova E."/>
            <person name="Saus E."/>
            <person name="Pryszcz L."/>
            <person name="Cillingova A."/>
            <person name="Nosek J."/>
            <person name="Gabaldon T."/>
        </authorList>
    </citation>
    <scope>NUCLEOTIDE SEQUENCE</scope>
    <source>
        <strain evidence="11">CBS 10844</strain>
    </source>
</reference>
<feature type="transmembrane region" description="Helical" evidence="10">
    <location>
        <begin position="501"/>
        <end position="523"/>
    </location>
</feature>
<comment type="subcellular location">
    <subcellularLocation>
        <location evidence="1 8">Membrane</location>
        <topology evidence="1 8">Multi-pass membrane protein</topology>
    </subcellularLocation>
</comment>
<keyword evidence="6 10" id="KW-1133">Transmembrane helix</keyword>
<accession>A0AAI9WWB1</accession>